<proteinExistence type="predicted"/>
<name>A0A0K2UKZ8_LEPSM</name>
<organism evidence="1">
    <name type="scientific">Lepeophtheirus salmonis</name>
    <name type="common">Salmon louse</name>
    <name type="synonym">Caligus salmonis</name>
    <dbReference type="NCBI Taxonomy" id="72036"/>
    <lineage>
        <taxon>Eukaryota</taxon>
        <taxon>Metazoa</taxon>
        <taxon>Ecdysozoa</taxon>
        <taxon>Arthropoda</taxon>
        <taxon>Crustacea</taxon>
        <taxon>Multicrustacea</taxon>
        <taxon>Hexanauplia</taxon>
        <taxon>Copepoda</taxon>
        <taxon>Siphonostomatoida</taxon>
        <taxon>Caligidae</taxon>
        <taxon>Lepeophtheirus</taxon>
    </lineage>
</organism>
<dbReference type="AlphaFoldDB" id="A0A0K2UKZ8"/>
<accession>A0A0K2UKZ8</accession>
<evidence type="ECO:0000313" key="1">
    <source>
        <dbReference type="EMBL" id="CDW38918.1"/>
    </source>
</evidence>
<feature type="non-terminal residue" evidence="1">
    <location>
        <position position="1"/>
    </location>
</feature>
<reference evidence="1" key="1">
    <citation type="submission" date="2014-05" db="EMBL/GenBank/DDBJ databases">
        <authorList>
            <person name="Chronopoulou M."/>
        </authorList>
    </citation>
    <scope>NUCLEOTIDE SEQUENCE</scope>
    <source>
        <tissue evidence="1">Whole organism</tissue>
    </source>
</reference>
<dbReference type="EMBL" id="HACA01021557">
    <property type="protein sequence ID" value="CDW38918.1"/>
    <property type="molecule type" value="Transcribed_RNA"/>
</dbReference>
<protein>
    <submittedName>
        <fullName evidence="1">Uncharacterized protein</fullName>
    </submittedName>
</protein>
<sequence length="78" mass="9223">FNKYLHLYLVINIVCIFDMLKKETKINIVPLNTGLMFWRRAPSCDDVSLDQLQSLMVREENEIIKEIGKNYSNVDLQF</sequence>